<feature type="domain" description="Aminotransferase class I/classII large" evidence="6">
    <location>
        <begin position="30"/>
        <end position="380"/>
    </location>
</feature>
<accession>A0A9D1J1L2</accession>
<comment type="similarity">
    <text evidence="5">Belongs to the class-II pyridoxal-phosphate-dependent aminotransferase family. MalY/PatB cystathionine beta-lyase subfamily.</text>
</comment>
<evidence type="ECO:0000259" key="6">
    <source>
        <dbReference type="Pfam" id="PF00155"/>
    </source>
</evidence>
<dbReference type="EC" id="4.4.1.13" evidence="2"/>
<gene>
    <name evidence="7" type="ORF">IAA54_07810</name>
</gene>
<dbReference type="Pfam" id="PF00155">
    <property type="entry name" value="Aminotran_1_2"/>
    <property type="match status" value="1"/>
</dbReference>
<dbReference type="GO" id="GO:0047804">
    <property type="term" value="F:cysteine-S-conjugate beta-lyase activity"/>
    <property type="evidence" value="ECO:0007669"/>
    <property type="project" value="UniProtKB-EC"/>
</dbReference>
<dbReference type="InterPro" id="IPR015421">
    <property type="entry name" value="PyrdxlP-dep_Trfase_major"/>
</dbReference>
<reference evidence="7" key="2">
    <citation type="journal article" date="2021" name="PeerJ">
        <title>Extensive microbial diversity within the chicken gut microbiome revealed by metagenomics and culture.</title>
        <authorList>
            <person name="Gilroy R."/>
            <person name="Ravi A."/>
            <person name="Getino M."/>
            <person name="Pursley I."/>
            <person name="Horton D.L."/>
            <person name="Alikhan N.F."/>
            <person name="Baker D."/>
            <person name="Gharbi K."/>
            <person name="Hall N."/>
            <person name="Watson M."/>
            <person name="Adriaenssens E.M."/>
            <person name="Foster-Nyarko E."/>
            <person name="Jarju S."/>
            <person name="Secka A."/>
            <person name="Antonio M."/>
            <person name="Oren A."/>
            <person name="Chaudhuri R.R."/>
            <person name="La Ragione R."/>
            <person name="Hildebrand F."/>
            <person name="Pallen M.J."/>
        </authorList>
    </citation>
    <scope>NUCLEOTIDE SEQUENCE</scope>
    <source>
        <strain evidence="7">ChiSjej1B19-7085</strain>
    </source>
</reference>
<dbReference type="AlphaFoldDB" id="A0A9D1J1L2"/>
<evidence type="ECO:0000256" key="4">
    <source>
        <dbReference type="ARBA" id="ARBA00023239"/>
    </source>
</evidence>
<sequence>MGNWNFDEIIERRGTYAEKYNFENRPDDTIPLWVADMDFRVCPSVTEALRNRAEHGIYGYSNPGKEYYDALLGWFSSRFGWQTEKDWVVNTPGVVYALNTAVRSLTQPQDAVMILTPVYRPFFNVVQNNGRTLVECPLVNQDGAYQIDFADFERKIIDNNVKMFILCSPHNPIGRVWQKEELEQIADICLRHNVLVVSDEIHADFVYPGYKHIPFASLSKEAEQHCIVCTAPSKTFNLAGLQCSNIFIPNAEIRDAFTGELSREGYHSPNVMGMLACQAAYAEGGPWLDDLIQYLSGNLEFVRSFLRENLPMVRLTEPQGTYLIWLDFRDLGLSADALEDLVSNKARLWLDDGLIFGKEGELFERVNIACPRSLLVEAFQRLKDAVDQLK</sequence>
<evidence type="ECO:0000313" key="7">
    <source>
        <dbReference type="EMBL" id="HIR57562.1"/>
    </source>
</evidence>
<organism evidence="7 8">
    <name type="scientific">Candidatus Gallacutalibacter pullicola</name>
    <dbReference type="NCBI Taxonomy" id="2840830"/>
    <lineage>
        <taxon>Bacteria</taxon>
        <taxon>Bacillati</taxon>
        <taxon>Bacillota</taxon>
        <taxon>Clostridia</taxon>
        <taxon>Eubacteriales</taxon>
        <taxon>Candidatus Gallacutalibacter</taxon>
    </lineage>
</organism>
<dbReference type="InterPro" id="IPR015422">
    <property type="entry name" value="PyrdxlP-dep_Trfase_small"/>
</dbReference>
<dbReference type="PANTHER" id="PTHR43525">
    <property type="entry name" value="PROTEIN MALY"/>
    <property type="match status" value="1"/>
</dbReference>
<keyword evidence="4" id="KW-0456">Lyase</keyword>
<keyword evidence="7" id="KW-0808">Transferase</keyword>
<evidence type="ECO:0000313" key="8">
    <source>
        <dbReference type="Proteomes" id="UP000886785"/>
    </source>
</evidence>
<dbReference type="GO" id="GO:0008483">
    <property type="term" value="F:transaminase activity"/>
    <property type="evidence" value="ECO:0007669"/>
    <property type="project" value="UniProtKB-KW"/>
</dbReference>
<dbReference type="NCBIfam" id="TIGR04350">
    <property type="entry name" value="C_S_lyase_PatB"/>
    <property type="match status" value="1"/>
</dbReference>
<dbReference type="Gene3D" id="3.90.1150.10">
    <property type="entry name" value="Aspartate Aminotransferase, domain 1"/>
    <property type="match status" value="1"/>
</dbReference>
<comment type="caution">
    <text evidence="7">The sequence shown here is derived from an EMBL/GenBank/DDBJ whole genome shotgun (WGS) entry which is preliminary data.</text>
</comment>
<dbReference type="InterPro" id="IPR004839">
    <property type="entry name" value="Aminotransferase_I/II_large"/>
</dbReference>
<name>A0A9D1J1L2_9FIRM</name>
<dbReference type="EMBL" id="DVHF01000086">
    <property type="protein sequence ID" value="HIR57562.1"/>
    <property type="molecule type" value="Genomic_DNA"/>
</dbReference>
<evidence type="ECO:0000256" key="3">
    <source>
        <dbReference type="ARBA" id="ARBA00022898"/>
    </source>
</evidence>
<protein>
    <recommendedName>
        <fullName evidence="2">cysteine-S-conjugate beta-lyase</fullName>
        <ecNumber evidence="2">4.4.1.13</ecNumber>
    </recommendedName>
</protein>
<dbReference type="Proteomes" id="UP000886785">
    <property type="component" value="Unassembled WGS sequence"/>
</dbReference>
<evidence type="ECO:0000256" key="1">
    <source>
        <dbReference type="ARBA" id="ARBA00001933"/>
    </source>
</evidence>
<proteinExistence type="inferred from homology"/>
<dbReference type="PANTHER" id="PTHR43525:SF1">
    <property type="entry name" value="PROTEIN MALY"/>
    <property type="match status" value="1"/>
</dbReference>
<keyword evidence="7" id="KW-0032">Aminotransferase</keyword>
<dbReference type="InterPro" id="IPR027619">
    <property type="entry name" value="C-S_lyase_PatB-like"/>
</dbReference>
<dbReference type="InterPro" id="IPR015424">
    <property type="entry name" value="PyrdxlP-dep_Trfase"/>
</dbReference>
<dbReference type="SUPFAM" id="SSF53383">
    <property type="entry name" value="PLP-dependent transferases"/>
    <property type="match status" value="1"/>
</dbReference>
<keyword evidence="3" id="KW-0663">Pyridoxal phosphate</keyword>
<comment type="cofactor">
    <cofactor evidence="1">
        <name>pyridoxal 5'-phosphate</name>
        <dbReference type="ChEBI" id="CHEBI:597326"/>
    </cofactor>
</comment>
<dbReference type="GO" id="GO:0030170">
    <property type="term" value="F:pyridoxal phosphate binding"/>
    <property type="evidence" value="ECO:0007669"/>
    <property type="project" value="InterPro"/>
</dbReference>
<dbReference type="Gene3D" id="3.40.640.10">
    <property type="entry name" value="Type I PLP-dependent aspartate aminotransferase-like (Major domain)"/>
    <property type="match status" value="1"/>
</dbReference>
<evidence type="ECO:0000256" key="5">
    <source>
        <dbReference type="ARBA" id="ARBA00037974"/>
    </source>
</evidence>
<reference evidence="7" key="1">
    <citation type="submission" date="2020-10" db="EMBL/GenBank/DDBJ databases">
        <authorList>
            <person name="Gilroy R."/>
        </authorList>
    </citation>
    <scope>NUCLEOTIDE SEQUENCE</scope>
    <source>
        <strain evidence="7">ChiSjej1B19-7085</strain>
    </source>
</reference>
<dbReference type="InterPro" id="IPR051798">
    <property type="entry name" value="Class-II_PLP-Dep_Aminotrans"/>
</dbReference>
<dbReference type="CDD" id="cd00609">
    <property type="entry name" value="AAT_like"/>
    <property type="match status" value="1"/>
</dbReference>
<evidence type="ECO:0000256" key="2">
    <source>
        <dbReference type="ARBA" id="ARBA00012224"/>
    </source>
</evidence>